<dbReference type="InterPro" id="IPR022935">
    <property type="entry name" value="ClpS"/>
</dbReference>
<keyword evidence="3" id="KW-0378">Hydrolase</keyword>
<comment type="function">
    <text evidence="1">Involved in the modulation of the specificity of the ClpAP-mediated ATP-dependent protein degradation.</text>
</comment>
<dbReference type="GO" id="GO:0008233">
    <property type="term" value="F:peptidase activity"/>
    <property type="evidence" value="ECO:0007669"/>
    <property type="project" value="UniProtKB-KW"/>
</dbReference>
<gene>
    <name evidence="1" type="primary">clpS</name>
    <name evidence="3" type="ORF">ACJHVH_00895</name>
</gene>
<dbReference type="InterPro" id="IPR003769">
    <property type="entry name" value="ClpS_core"/>
</dbReference>
<comment type="caution">
    <text evidence="3">The sequence shown here is derived from an EMBL/GenBank/DDBJ whole genome shotgun (WGS) entry which is preliminary data.</text>
</comment>
<reference evidence="3 4" key="1">
    <citation type="submission" date="2024-11" db="EMBL/GenBank/DDBJ databases">
        <title>First Report of Moraxella oculi in Brazil in an Infectious Bovine Keratoconjunctivitis Outbreak.</title>
        <authorList>
            <person name="Carvalho C.V."/>
            <person name="Domingues R."/>
            <person name="Coutinho C."/>
            <person name="Honorio N.T.B.S."/>
            <person name="Faza D.R.L.R."/>
            <person name="Carvalho W.A."/>
            <person name="Machado A.B.F."/>
            <person name="Martins M.F."/>
            <person name="Gaspar E.B."/>
        </authorList>
    </citation>
    <scope>NUCLEOTIDE SEQUENCE [LARGE SCALE GENOMIC DNA]</scope>
    <source>
        <strain evidence="3 4">2117LE</strain>
    </source>
</reference>
<keyword evidence="3" id="KW-0645">Protease</keyword>
<dbReference type="SUPFAM" id="SSF54736">
    <property type="entry name" value="ClpS-like"/>
    <property type="match status" value="1"/>
</dbReference>
<proteinExistence type="inferred from homology"/>
<dbReference type="RefSeq" id="WP_407068427.1">
    <property type="nucleotide sequence ID" value="NZ_JBJJXE010000001.1"/>
</dbReference>
<organism evidence="3 4">
    <name type="scientific">Moraxella oculi</name>
    <dbReference type="NCBI Taxonomy" id="2940516"/>
    <lineage>
        <taxon>Bacteria</taxon>
        <taxon>Pseudomonadati</taxon>
        <taxon>Pseudomonadota</taxon>
        <taxon>Gammaproteobacteria</taxon>
        <taxon>Moraxellales</taxon>
        <taxon>Moraxellaceae</taxon>
        <taxon>Moraxella</taxon>
    </lineage>
</organism>
<feature type="domain" description="Adaptor protein ClpS core" evidence="2">
    <location>
        <begin position="41"/>
        <end position="117"/>
    </location>
</feature>
<dbReference type="Proteomes" id="UP001624684">
    <property type="component" value="Unassembled WGS sequence"/>
</dbReference>
<comment type="subunit">
    <text evidence="1">Binds to the N-terminal domain of the chaperone ClpA.</text>
</comment>
<dbReference type="PANTHER" id="PTHR33473:SF19">
    <property type="entry name" value="ATP-DEPENDENT CLP PROTEASE ADAPTER PROTEIN CLPS"/>
    <property type="match status" value="1"/>
</dbReference>
<evidence type="ECO:0000256" key="1">
    <source>
        <dbReference type="HAMAP-Rule" id="MF_00302"/>
    </source>
</evidence>
<dbReference type="Gene3D" id="3.30.1390.10">
    <property type="match status" value="1"/>
</dbReference>
<comment type="similarity">
    <text evidence="1">Belongs to the ClpS family.</text>
</comment>
<keyword evidence="4" id="KW-1185">Reference proteome</keyword>
<dbReference type="Pfam" id="PF02617">
    <property type="entry name" value="ClpS"/>
    <property type="match status" value="1"/>
</dbReference>
<dbReference type="EMBL" id="JBJJXE010000001">
    <property type="protein sequence ID" value="MFL1731561.1"/>
    <property type="molecule type" value="Genomic_DNA"/>
</dbReference>
<accession>A0ABW8U327</accession>
<name>A0ABW8U327_9GAMM</name>
<dbReference type="GO" id="GO:0006508">
    <property type="term" value="P:proteolysis"/>
    <property type="evidence" value="ECO:0007669"/>
    <property type="project" value="UniProtKB-KW"/>
</dbReference>
<dbReference type="InterPro" id="IPR014719">
    <property type="entry name" value="Ribosomal_bL12_C/ClpS-like"/>
</dbReference>
<evidence type="ECO:0000313" key="3">
    <source>
        <dbReference type="EMBL" id="MFL1731561.1"/>
    </source>
</evidence>
<evidence type="ECO:0000313" key="4">
    <source>
        <dbReference type="Proteomes" id="UP001624684"/>
    </source>
</evidence>
<dbReference type="PANTHER" id="PTHR33473">
    <property type="entry name" value="ATP-DEPENDENT CLP PROTEASE ADAPTER PROTEIN CLPS1, CHLOROPLASTIC"/>
    <property type="match status" value="1"/>
</dbReference>
<dbReference type="HAMAP" id="MF_00302">
    <property type="entry name" value="ClpS"/>
    <property type="match status" value="1"/>
</dbReference>
<evidence type="ECO:0000259" key="2">
    <source>
        <dbReference type="Pfam" id="PF02617"/>
    </source>
</evidence>
<sequence>MNKQVVTLDGFSLACQHGESDQNADEAADLAVLEQAEQAYAPMYAVVMHNDDYTTMDFVVAVLMEVFGHALEQAVELMYVIHEFGRAVVAVMPYDIGEMKVIQVTDLAEKMEYPLLTTLEKQ</sequence>
<protein>
    <recommendedName>
        <fullName evidence="1">ATP-dependent Clp protease adapter protein ClpS</fullName>
    </recommendedName>
</protein>